<dbReference type="CDD" id="cd07012">
    <property type="entry name" value="PBP2_Bug_TTT"/>
    <property type="match status" value="1"/>
</dbReference>
<dbReference type="InterPro" id="IPR042100">
    <property type="entry name" value="Bug_dom1"/>
</dbReference>
<keyword evidence="4" id="KW-1185">Reference proteome</keyword>
<proteinExistence type="inferred from homology"/>
<feature type="transmembrane region" description="Helical" evidence="2">
    <location>
        <begin position="133"/>
        <end position="153"/>
    </location>
</feature>
<comment type="caution">
    <text evidence="3">The sequence shown here is derived from an EMBL/GenBank/DDBJ whole genome shotgun (WGS) entry which is preliminary data.</text>
</comment>
<comment type="similarity">
    <text evidence="1">Belongs to the UPF0065 (bug) family.</text>
</comment>
<dbReference type="Pfam" id="PF03401">
    <property type="entry name" value="TctC"/>
    <property type="match status" value="1"/>
</dbReference>
<accession>A0A372EG05</accession>
<dbReference type="PANTHER" id="PTHR42928:SF5">
    <property type="entry name" value="BLR1237 PROTEIN"/>
    <property type="match status" value="1"/>
</dbReference>
<protein>
    <submittedName>
        <fullName evidence="3">Tripartite tricarboxylate transporter substrate binding protein</fullName>
    </submittedName>
</protein>
<keyword evidence="2" id="KW-0472">Membrane</keyword>
<reference evidence="3 4" key="1">
    <citation type="submission" date="2018-08" db="EMBL/GenBank/DDBJ databases">
        <title>Hydrogenophaga sp. LA-38 isolated from sludge.</title>
        <authorList>
            <person name="Im W.-T."/>
        </authorList>
    </citation>
    <scope>NUCLEOTIDE SEQUENCE [LARGE SCALE GENOMIC DNA]</scope>
    <source>
        <strain evidence="3 4">LA-38</strain>
    </source>
</reference>
<dbReference type="SUPFAM" id="SSF53850">
    <property type="entry name" value="Periplasmic binding protein-like II"/>
    <property type="match status" value="1"/>
</dbReference>
<organism evidence="3 4">
    <name type="scientific">Hydrogenophaga borbori</name>
    <dbReference type="NCBI Taxonomy" id="2294117"/>
    <lineage>
        <taxon>Bacteria</taxon>
        <taxon>Pseudomonadati</taxon>
        <taxon>Pseudomonadota</taxon>
        <taxon>Betaproteobacteria</taxon>
        <taxon>Burkholderiales</taxon>
        <taxon>Comamonadaceae</taxon>
        <taxon>Hydrogenophaga</taxon>
    </lineage>
</organism>
<keyword evidence="2" id="KW-0812">Transmembrane</keyword>
<dbReference type="PANTHER" id="PTHR42928">
    <property type="entry name" value="TRICARBOXYLATE-BINDING PROTEIN"/>
    <property type="match status" value="1"/>
</dbReference>
<evidence type="ECO:0000256" key="2">
    <source>
        <dbReference type="SAM" id="Phobius"/>
    </source>
</evidence>
<dbReference type="EMBL" id="QVLS01000011">
    <property type="protein sequence ID" value="RFP77371.1"/>
    <property type="molecule type" value="Genomic_DNA"/>
</dbReference>
<evidence type="ECO:0000313" key="3">
    <source>
        <dbReference type="EMBL" id="RFP77371.1"/>
    </source>
</evidence>
<sequence length="449" mass="47605">MRCTVERGNTRRCAMPASESPSAPAWAMARRMLAARCTACVPSELGGGGAALRGMVPAFRGFDSSILSTLWNIGNVFSLRRWPPGSIGIRPFLESRPTGRFQACRSDVPSIETGDTPMPRPPFHRPSSPCRRWLARAAATALALATAAGGAWAQADFPNRPVKLVVPFAAGGSDTMARAFAEKLGAVLRQPVVVENKPGGAAIIGSQHVAQQPADGYTMLWLGGGSLTPVLIKDLKFDILKSLRSVVSIARGGMTLMVPGAMPVNNFSEFLAYAKANPGKLNYSHTAGSILLATEMLKSKAGFEAVAIPYKGSTQVATALMTNEIQMGIDVPVFYLGMIKEGRIKAIAHGAQERSPSLPDVPTLAEVGVRDLTFAFSYGIWVPAGTPDAVVEKLNAAYNEVLKDASIRERLAQAGVVPVGGGTEVHAQTVKAEHDMWAAAAKQIGYQPQ</sequence>
<gene>
    <name evidence="3" type="ORF">DY262_16580</name>
</gene>
<dbReference type="Gene3D" id="3.40.190.150">
    <property type="entry name" value="Bordetella uptake gene, domain 1"/>
    <property type="match status" value="1"/>
</dbReference>
<dbReference type="Gene3D" id="3.40.190.10">
    <property type="entry name" value="Periplasmic binding protein-like II"/>
    <property type="match status" value="1"/>
</dbReference>
<evidence type="ECO:0000313" key="4">
    <source>
        <dbReference type="Proteomes" id="UP000261931"/>
    </source>
</evidence>
<dbReference type="Proteomes" id="UP000261931">
    <property type="component" value="Unassembled WGS sequence"/>
</dbReference>
<evidence type="ECO:0000256" key="1">
    <source>
        <dbReference type="ARBA" id="ARBA00006987"/>
    </source>
</evidence>
<name>A0A372EG05_9BURK</name>
<dbReference type="InterPro" id="IPR005064">
    <property type="entry name" value="BUG"/>
</dbReference>
<dbReference type="AlphaFoldDB" id="A0A372EG05"/>
<keyword evidence="2" id="KW-1133">Transmembrane helix</keyword>